<reference evidence="3 4" key="1">
    <citation type="submission" date="2017-07" db="EMBL/GenBank/DDBJ databases">
        <title>Sandarakinorhabdus cyanobacteriorum sp. nov., a novel bacterium isolated from cyanobacterial aggregates in a eutrophic lake.</title>
        <authorList>
            <person name="Cai H."/>
        </authorList>
    </citation>
    <scope>NUCLEOTIDE SEQUENCE [LARGE SCALE GENOMIC DNA]</scope>
    <source>
        <strain evidence="3 4">TH057</strain>
    </source>
</reference>
<comment type="caution">
    <text evidence="3">The sequence shown here is derived from an EMBL/GenBank/DDBJ whole genome shotgun (WGS) entry which is preliminary data.</text>
</comment>
<evidence type="ECO:0000259" key="2">
    <source>
        <dbReference type="Pfam" id="PF00144"/>
    </source>
</evidence>
<dbReference type="OrthoDB" id="5377981at2"/>
<feature type="domain" description="Beta-lactamase-related" evidence="2">
    <location>
        <begin position="46"/>
        <end position="368"/>
    </location>
</feature>
<dbReference type="PANTHER" id="PTHR43283">
    <property type="entry name" value="BETA-LACTAMASE-RELATED"/>
    <property type="match status" value="1"/>
</dbReference>
<dbReference type="PANTHER" id="PTHR43283:SF3">
    <property type="entry name" value="BETA-LACTAMASE FAMILY PROTEIN (AFU_ORTHOLOGUE AFUA_5G07500)"/>
    <property type="match status" value="1"/>
</dbReference>
<evidence type="ECO:0000313" key="3">
    <source>
        <dbReference type="EMBL" id="OYQ32172.1"/>
    </source>
</evidence>
<dbReference type="InterPro" id="IPR001466">
    <property type="entry name" value="Beta-lactam-related"/>
</dbReference>
<dbReference type="InterPro" id="IPR050789">
    <property type="entry name" value="Diverse_Enzym_Activities"/>
</dbReference>
<evidence type="ECO:0000313" key="4">
    <source>
        <dbReference type="Proteomes" id="UP000216991"/>
    </source>
</evidence>
<feature type="signal peptide" evidence="1">
    <location>
        <begin position="1"/>
        <end position="20"/>
    </location>
</feature>
<name>A0A255YSI0_9SPHN</name>
<organism evidence="3 4">
    <name type="scientific">Sandarakinorhabdus cyanobacteriorum</name>
    <dbReference type="NCBI Taxonomy" id="1981098"/>
    <lineage>
        <taxon>Bacteria</taxon>
        <taxon>Pseudomonadati</taxon>
        <taxon>Pseudomonadota</taxon>
        <taxon>Alphaproteobacteria</taxon>
        <taxon>Sphingomonadales</taxon>
        <taxon>Sphingosinicellaceae</taxon>
        <taxon>Sandarakinorhabdus</taxon>
    </lineage>
</organism>
<dbReference type="AlphaFoldDB" id="A0A255YSI0"/>
<keyword evidence="1" id="KW-0732">Signal</keyword>
<protein>
    <recommendedName>
        <fullName evidence="2">Beta-lactamase-related domain-containing protein</fullName>
    </recommendedName>
</protein>
<dbReference type="RefSeq" id="WP_094472771.1">
    <property type="nucleotide sequence ID" value="NZ_NOXT01000080.1"/>
</dbReference>
<proteinExistence type="predicted"/>
<dbReference type="Proteomes" id="UP000216991">
    <property type="component" value="Unassembled WGS sequence"/>
</dbReference>
<dbReference type="SUPFAM" id="SSF56601">
    <property type="entry name" value="beta-lactamase/transpeptidase-like"/>
    <property type="match status" value="1"/>
</dbReference>
<keyword evidence="4" id="KW-1185">Reference proteome</keyword>
<dbReference type="Gene3D" id="3.40.710.10">
    <property type="entry name" value="DD-peptidase/beta-lactamase superfamily"/>
    <property type="match status" value="1"/>
</dbReference>
<feature type="chain" id="PRO_5011970984" description="Beta-lactamase-related domain-containing protein" evidence="1">
    <location>
        <begin position="21"/>
        <end position="483"/>
    </location>
</feature>
<evidence type="ECO:0000256" key="1">
    <source>
        <dbReference type="SAM" id="SignalP"/>
    </source>
</evidence>
<dbReference type="Pfam" id="PF00144">
    <property type="entry name" value="Beta-lactamase"/>
    <property type="match status" value="1"/>
</dbReference>
<gene>
    <name evidence="3" type="ORF">CHU93_03450</name>
</gene>
<sequence length="483" mass="52859">MRLAPKLAAALALLSTTASAQPAADPATAEAIRLIDAWADAAQVYGRWPAYSIAIGHKDRLVWSRGYGHVDAAKKVPARGDTIYSICSISKLFTAVAVMQQWEAGKLRLDEPVTTYLPWAAHKPDGRDSIPVTLRGLLTHSAGVQRDSDTGNWTPPDFPFPTREHLQAEMGQHSALYPAGRVYQYSNIGVTLAGEAAAAVAGRDYAGLVTSSILQPLGLNDTRPFHPQALIGTRMAVGWSPLKRDGSRMLLNRCDARAITPAAGFTSTAEDLVRFGLWQIGLLAQETAPATPGVLKPSTLREMQRIQFVDKMNGGSWGLGFFNEDADDGHYIGHDGSCPGYHTTILIRPDSENAVAVMTTDNHEVWGDTVQVHKLLDARRSHSFKSPAPVTLPLEDYAGRYTTGTWDNETIILPWNGGLVTLSLPDPEPARHLSFLKPTAPDRFRRIAPDGSEMHEVEFRRDAAGRVVEKLEFFQRSVREVLK</sequence>
<dbReference type="InterPro" id="IPR012338">
    <property type="entry name" value="Beta-lactam/transpept-like"/>
</dbReference>
<dbReference type="EMBL" id="NOXT01000080">
    <property type="protein sequence ID" value="OYQ32172.1"/>
    <property type="molecule type" value="Genomic_DNA"/>
</dbReference>
<accession>A0A255YSI0</accession>